<dbReference type="InterPro" id="IPR011712">
    <property type="entry name" value="Sig_transdc_His_kin_sub3_dim/P"/>
</dbReference>
<evidence type="ECO:0000259" key="5">
    <source>
        <dbReference type="SMART" id="SM00387"/>
    </source>
</evidence>
<dbReference type="Gene3D" id="3.30.565.10">
    <property type="entry name" value="Histidine kinase-like ATPase, C-terminal domain"/>
    <property type="match status" value="1"/>
</dbReference>
<dbReference type="Proteomes" id="UP000239187">
    <property type="component" value="Chromosome"/>
</dbReference>
<sequence>MSGKFYHGIWERQVVTRSQHSSAAAHDQAFAVSSSVGIGNLLAAFESMADDVDLDTVLERVISAACQLVDARYGALGVIGPDQTMGQFITVGLEGDEIERMASLPQGHGVLGLLVSEPRPLRLHDLRTHDRAVGFPEHHPQMSSFLGVPIRIHGTVFGNLYLTEKNGGGDFTDTDEKLLVALAAAAGVAIENSRLFHDSTRRTEWLEGGLNAARELLEQTDDARNDLELIAHHALRASHSDLTVVLRDFGHHRGLICEAADGVNAGAFVGQSGADNAQLDGLTAQSPPLLLREEDIDRLLPGAPPATISTALLTRLAGTGERQFLLFGRPAEFPPFSSVDHEMVRSFTSHVTLALELLRVHRQREQEAVFGDRDRIARDLHDLVIQRLFAAGMSIQSLRKYLSDREPLERIGTVTAELDATIRELRDTIYSLRSVPQITPTFTSSILSLVAHAFDGHHLQPVVHLSGPLDAVIDPAWADHVRAILLESLSNALRHAGARSITMTLQALPDRLELKIIDDGSGFEQRLSRSGLANMQRRAELCGGALTITSPLGQGTKVLLTVPLTPFALPSPAGAT</sequence>
<dbReference type="InterPro" id="IPR003018">
    <property type="entry name" value="GAF"/>
</dbReference>
<evidence type="ECO:0000256" key="2">
    <source>
        <dbReference type="ARBA" id="ARBA00022777"/>
    </source>
</evidence>
<dbReference type="GO" id="GO:0046983">
    <property type="term" value="F:protein dimerization activity"/>
    <property type="evidence" value="ECO:0007669"/>
    <property type="project" value="InterPro"/>
</dbReference>
<dbReference type="SMART" id="SM00065">
    <property type="entry name" value="GAF"/>
    <property type="match status" value="1"/>
</dbReference>
<dbReference type="InterPro" id="IPR029016">
    <property type="entry name" value="GAF-like_dom_sf"/>
</dbReference>
<keyword evidence="1" id="KW-0808">Transferase</keyword>
<gene>
    <name evidence="6" type="ORF">CVO76_14345</name>
</gene>
<dbReference type="Pfam" id="PF13185">
    <property type="entry name" value="GAF_2"/>
    <property type="match status" value="1"/>
</dbReference>
<dbReference type="InterPro" id="IPR036890">
    <property type="entry name" value="HATPase_C_sf"/>
</dbReference>
<protein>
    <submittedName>
        <fullName evidence="6">Histidine kinase</fullName>
    </submittedName>
</protein>
<dbReference type="AlphaFoldDB" id="A0A2L0UHI3"/>
<evidence type="ECO:0000259" key="4">
    <source>
        <dbReference type="SMART" id="SM00065"/>
    </source>
</evidence>
<dbReference type="PANTHER" id="PTHR24421">
    <property type="entry name" value="NITRATE/NITRITE SENSOR PROTEIN NARX-RELATED"/>
    <property type="match status" value="1"/>
</dbReference>
<dbReference type="InterPro" id="IPR050482">
    <property type="entry name" value="Sensor_HK_TwoCompSys"/>
</dbReference>
<dbReference type="PANTHER" id="PTHR24421:SF56">
    <property type="entry name" value="OXYGEN SENSOR HISTIDINE KINASE RESPONSE REGULATOR DOST"/>
    <property type="match status" value="1"/>
</dbReference>
<accession>A0A2L0UHI3</accession>
<dbReference type="Gene3D" id="1.20.5.1930">
    <property type="match status" value="1"/>
</dbReference>
<evidence type="ECO:0000313" key="7">
    <source>
        <dbReference type="Proteomes" id="UP000239187"/>
    </source>
</evidence>
<evidence type="ECO:0000256" key="3">
    <source>
        <dbReference type="ARBA" id="ARBA00023012"/>
    </source>
</evidence>
<dbReference type="CDD" id="cd16917">
    <property type="entry name" value="HATPase_UhpB-NarQ-NarX-like"/>
    <property type="match status" value="1"/>
</dbReference>
<feature type="domain" description="Histidine kinase/HSP90-like ATPase" evidence="5">
    <location>
        <begin position="476"/>
        <end position="566"/>
    </location>
</feature>
<dbReference type="GO" id="GO:0016020">
    <property type="term" value="C:membrane"/>
    <property type="evidence" value="ECO:0007669"/>
    <property type="project" value="InterPro"/>
</dbReference>
<evidence type="ECO:0000313" key="6">
    <source>
        <dbReference type="EMBL" id="AUZ88693.1"/>
    </source>
</evidence>
<dbReference type="SUPFAM" id="SSF55874">
    <property type="entry name" value="ATPase domain of HSP90 chaperone/DNA topoisomerase II/histidine kinase"/>
    <property type="match status" value="1"/>
</dbReference>
<dbReference type="RefSeq" id="WP_208739858.1">
    <property type="nucleotide sequence ID" value="NZ_CP024915.1"/>
</dbReference>
<proteinExistence type="predicted"/>
<dbReference type="Gene3D" id="3.30.450.40">
    <property type="match status" value="1"/>
</dbReference>
<name>A0A2L0UHI3_9MICC</name>
<keyword evidence="3" id="KW-0902">Two-component regulatory system</keyword>
<feature type="domain" description="GAF" evidence="4">
    <location>
        <begin position="53"/>
        <end position="200"/>
    </location>
</feature>
<organism evidence="6 7">
    <name type="scientific">Arthrobacter agilis</name>
    <dbReference type="NCBI Taxonomy" id="37921"/>
    <lineage>
        <taxon>Bacteria</taxon>
        <taxon>Bacillati</taxon>
        <taxon>Actinomycetota</taxon>
        <taxon>Actinomycetes</taxon>
        <taxon>Micrococcales</taxon>
        <taxon>Micrococcaceae</taxon>
        <taxon>Arthrobacter</taxon>
    </lineage>
</organism>
<dbReference type="InterPro" id="IPR003594">
    <property type="entry name" value="HATPase_dom"/>
</dbReference>
<dbReference type="EMBL" id="CP024915">
    <property type="protein sequence ID" value="AUZ88693.1"/>
    <property type="molecule type" value="Genomic_DNA"/>
</dbReference>
<dbReference type="SUPFAM" id="SSF55781">
    <property type="entry name" value="GAF domain-like"/>
    <property type="match status" value="1"/>
</dbReference>
<keyword evidence="2 6" id="KW-0418">Kinase</keyword>
<evidence type="ECO:0000256" key="1">
    <source>
        <dbReference type="ARBA" id="ARBA00022679"/>
    </source>
</evidence>
<dbReference type="GO" id="GO:0000155">
    <property type="term" value="F:phosphorelay sensor kinase activity"/>
    <property type="evidence" value="ECO:0007669"/>
    <property type="project" value="InterPro"/>
</dbReference>
<reference evidence="6 7" key="1">
    <citation type="submission" date="2017-11" db="EMBL/GenBank/DDBJ databases">
        <title>Draft genome of Arthrobacter agilis strain UMCV2, a plant growth-promoting rhizobacterium and biocontrol capacity of phytopathogenic fungi.</title>
        <authorList>
            <person name="Martinez-Camara R."/>
            <person name="Santoyo G."/>
            <person name="Moreno-Hagelsieb G."/>
            <person name="Valencia-Cantero E."/>
        </authorList>
    </citation>
    <scope>NUCLEOTIDE SEQUENCE [LARGE SCALE GENOMIC DNA]</scope>
    <source>
        <strain evidence="6 7">UMCV2</strain>
    </source>
</reference>
<dbReference type="SMART" id="SM00387">
    <property type="entry name" value="HATPase_c"/>
    <property type="match status" value="1"/>
</dbReference>
<dbReference type="Pfam" id="PF02518">
    <property type="entry name" value="HATPase_c"/>
    <property type="match status" value="1"/>
</dbReference>
<dbReference type="Pfam" id="PF07730">
    <property type="entry name" value="HisKA_3"/>
    <property type="match status" value="1"/>
</dbReference>